<accession>A0A8C6HG45</accession>
<dbReference type="Ensembl" id="ENSMSIT00000027054.1">
    <property type="protein sequence ID" value="ENSMSIP00000021463.1"/>
    <property type="gene ID" value="ENSMSIG00000018225.1"/>
</dbReference>
<organism evidence="1 2">
    <name type="scientific">Mus spicilegus</name>
    <name type="common">Mound-building mouse</name>
    <dbReference type="NCBI Taxonomy" id="10103"/>
    <lineage>
        <taxon>Eukaryota</taxon>
        <taxon>Metazoa</taxon>
        <taxon>Chordata</taxon>
        <taxon>Craniata</taxon>
        <taxon>Vertebrata</taxon>
        <taxon>Euteleostomi</taxon>
        <taxon>Mammalia</taxon>
        <taxon>Eutheria</taxon>
        <taxon>Euarchontoglires</taxon>
        <taxon>Glires</taxon>
        <taxon>Rodentia</taxon>
        <taxon>Myomorpha</taxon>
        <taxon>Muroidea</taxon>
        <taxon>Muridae</taxon>
        <taxon>Murinae</taxon>
        <taxon>Mus</taxon>
        <taxon>Mus</taxon>
    </lineage>
</organism>
<keyword evidence="2" id="KW-1185">Reference proteome</keyword>
<dbReference type="AlphaFoldDB" id="A0A8C6HG45"/>
<evidence type="ECO:0000313" key="2">
    <source>
        <dbReference type="Proteomes" id="UP000694415"/>
    </source>
</evidence>
<protein>
    <submittedName>
        <fullName evidence="1">Uncharacterized protein</fullName>
    </submittedName>
</protein>
<name>A0A8C6HG45_MUSSI</name>
<evidence type="ECO:0000313" key="1">
    <source>
        <dbReference type="Ensembl" id="ENSMSIP00000021463.1"/>
    </source>
</evidence>
<reference evidence="1" key="2">
    <citation type="submission" date="2025-09" db="UniProtKB">
        <authorList>
            <consortium name="Ensembl"/>
        </authorList>
    </citation>
    <scope>IDENTIFICATION</scope>
</reference>
<proteinExistence type="predicted"/>
<sequence length="49" mass="5731">MLEVREYRFCGSTLFSSTLEYISAVKTWGRRSLNVYFSFPTECILTTEP</sequence>
<reference evidence="1" key="1">
    <citation type="submission" date="2025-08" db="UniProtKB">
        <authorList>
            <consortium name="Ensembl"/>
        </authorList>
    </citation>
    <scope>IDENTIFICATION</scope>
</reference>
<dbReference type="Proteomes" id="UP000694415">
    <property type="component" value="Unplaced"/>
</dbReference>